<feature type="compositionally biased region" description="Low complexity" evidence="6">
    <location>
        <begin position="181"/>
        <end position="194"/>
    </location>
</feature>
<evidence type="ECO:0000256" key="2">
    <source>
        <dbReference type="ARBA" id="ARBA00006726"/>
    </source>
</evidence>
<organism evidence="8 9">
    <name type="scientific">Caenorhabditis tropicalis</name>
    <dbReference type="NCBI Taxonomy" id="1561998"/>
    <lineage>
        <taxon>Eukaryota</taxon>
        <taxon>Metazoa</taxon>
        <taxon>Ecdysozoa</taxon>
        <taxon>Nematoda</taxon>
        <taxon>Chromadorea</taxon>
        <taxon>Rhabditida</taxon>
        <taxon>Rhabditina</taxon>
        <taxon>Rhabditomorpha</taxon>
        <taxon>Rhabditoidea</taxon>
        <taxon>Rhabditidae</taxon>
        <taxon>Peloderinae</taxon>
        <taxon>Caenorhabditis</taxon>
    </lineage>
</organism>
<name>A0A1I7T4T1_9PELO</name>
<evidence type="ECO:0000256" key="1">
    <source>
        <dbReference type="ARBA" id="ARBA00004123"/>
    </source>
</evidence>
<proteinExistence type="inferred from homology"/>
<keyword evidence="8" id="KW-1185">Reference proteome</keyword>
<protein>
    <submittedName>
        <fullName evidence="9">CDI domain-containing protein</fullName>
    </submittedName>
</protein>
<evidence type="ECO:0000256" key="6">
    <source>
        <dbReference type="SAM" id="MobiDB-lite"/>
    </source>
</evidence>
<accession>A0A1I7T4T1</accession>
<keyword evidence="3" id="KW-0649">Protein kinase inhibitor</keyword>
<keyword evidence="5" id="KW-0131">Cell cycle</keyword>
<dbReference type="InterPro" id="IPR003175">
    <property type="entry name" value="CDI_dom"/>
</dbReference>
<dbReference type="GO" id="GO:0005634">
    <property type="term" value="C:nucleus"/>
    <property type="evidence" value="ECO:0007669"/>
    <property type="project" value="UniProtKB-SubCell"/>
</dbReference>
<evidence type="ECO:0000313" key="9">
    <source>
        <dbReference type="WBParaSite" id="Csp11.Scaffold504.g2401.t1"/>
    </source>
</evidence>
<feature type="region of interest" description="Disordered" evidence="6">
    <location>
        <begin position="90"/>
        <end position="117"/>
    </location>
</feature>
<dbReference type="GO" id="GO:0004861">
    <property type="term" value="F:cyclin-dependent protein serine/threonine kinase inhibitor activity"/>
    <property type="evidence" value="ECO:0007669"/>
    <property type="project" value="InterPro"/>
</dbReference>
<dbReference type="PANTHER" id="PTHR10265:SF45">
    <property type="entry name" value="DACAPO"/>
    <property type="match status" value="1"/>
</dbReference>
<reference evidence="9" key="1">
    <citation type="submission" date="2016-11" db="UniProtKB">
        <authorList>
            <consortium name="WormBaseParasite"/>
        </authorList>
    </citation>
    <scope>IDENTIFICATION</scope>
</reference>
<evidence type="ECO:0000313" key="8">
    <source>
        <dbReference type="Proteomes" id="UP000095282"/>
    </source>
</evidence>
<dbReference type="AlphaFoldDB" id="A0A1I7T4T1"/>
<dbReference type="GO" id="GO:0051726">
    <property type="term" value="P:regulation of cell cycle"/>
    <property type="evidence" value="ECO:0007669"/>
    <property type="project" value="InterPro"/>
</dbReference>
<dbReference type="InterPro" id="IPR044898">
    <property type="entry name" value="CDI_dom_sf"/>
</dbReference>
<feature type="compositionally biased region" description="Basic and acidic residues" evidence="6">
    <location>
        <begin position="103"/>
        <end position="114"/>
    </location>
</feature>
<dbReference type="STRING" id="1561998.A0A1I7T4T1"/>
<feature type="domain" description="Cyclin-dependent kinase inhibitor" evidence="7">
    <location>
        <begin position="1"/>
        <end position="30"/>
    </location>
</feature>
<dbReference type="WBParaSite" id="Csp11.Scaffold504.g2401.t1">
    <property type="protein sequence ID" value="Csp11.Scaffold504.g2401.t1"/>
    <property type="gene ID" value="Csp11.Scaffold504.g2401"/>
</dbReference>
<dbReference type="Proteomes" id="UP000095282">
    <property type="component" value="Unplaced"/>
</dbReference>
<dbReference type="PANTHER" id="PTHR10265">
    <property type="entry name" value="CYCLIN-DEPENDENT KINASE INHIBITOR 1"/>
    <property type="match status" value="1"/>
</dbReference>
<evidence type="ECO:0000256" key="3">
    <source>
        <dbReference type="ARBA" id="ARBA00023013"/>
    </source>
</evidence>
<comment type="similarity">
    <text evidence="2">Belongs to the CDI family.</text>
</comment>
<evidence type="ECO:0000256" key="4">
    <source>
        <dbReference type="ARBA" id="ARBA00023242"/>
    </source>
</evidence>
<feature type="region of interest" description="Disordered" evidence="6">
    <location>
        <begin position="156"/>
        <end position="217"/>
    </location>
</feature>
<sequence>MYEVDSRKWNFDFTGGVPIVGADGDYEFESIPASDVPQFYREKTMRSRKVNAKRNLSPVSDTVEAPDEALFVVEPDGPLLVASTSKEVNSYEKPVTRSSSAKKTSEQKEADTLKQTKLTNYMPVRKRRSEVCLITAAASVQRSASIDANISIPKEKRGNKIGNINKGAPKRPLRFVPPNIPKSSVSDSALASSPRSPPPKKGTTSRRSRRPVEAGDY</sequence>
<keyword evidence="4" id="KW-0539">Nucleus</keyword>
<dbReference type="Gene3D" id="4.10.365.10">
    <property type="entry name" value="p27"/>
    <property type="match status" value="1"/>
</dbReference>
<evidence type="ECO:0000259" key="7">
    <source>
        <dbReference type="Pfam" id="PF02234"/>
    </source>
</evidence>
<dbReference type="Pfam" id="PF02234">
    <property type="entry name" value="CDI"/>
    <property type="match status" value="1"/>
</dbReference>
<evidence type="ECO:0000256" key="5">
    <source>
        <dbReference type="ARBA" id="ARBA00023306"/>
    </source>
</evidence>
<dbReference type="eggNOG" id="KOG4743">
    <property type="taxonomic scope" value="Eukaryota"/>
</dbReference>
<comment type="subcellular location">
    <subcellularLocation>
        <location evidence="1">Nucleus</location>
    </subcellularLocation>
</comment>